<dbReference type="Proteomes" id="UP001155586">
    <property type="component" value="Unassembled WGS sequence"/>
</dbReference>
<dbReference type="Gene3D" id="3.40.50.1000">
    <property type="entry name" value="HAD superfamily/HAD-like"/>
    <property type="match status" value="1"/>
</dbReference>
<reference evidence="6" key="1">
    <citation type="submission" date="2022-02" db="EMBL/GenBank/DDBJ databases">
        <title>Vibrio sp. nov., a new bacterium isolated from Bohai sea, China.</title>
        <authorList>
            <person name="Yuan Y."/>
        </authorList>
    </citation>
    <scope>NUCLEOTIDE SEQUENCE</scope>
    <source>
        <strain evidence="6">DBSS07</strain>
    </source>
</reference>
<dbReference type="GO" id="GO:0046872">
    <property type="term" value="F:metal ion binding"/>
    <property type="evidence" value="ECO:0007669"/>
    <property type="project" value="UniProtKB-KW"/>
</dbReference>
<dbReference type="EMBL" id="JAKRRX010000080">
    <property type="protein sequence ID" value="MCW8334897.1"/>
    <property type="molecule type" value="Genomic_DNA"/>
</dbReference>
<dbReference type="Pfam" id="PF00702">
    <property type="entry name" value="Hydrolase"/>
    <property type="match status" value="1"/>
</dbReference>
<dbReference type="AlphaFoldDB" id="A0A9X3CFQ1"/>
<dbReference type="SFLD" id="SFLDS00003">
    <property type="entry name" value="Haloacid_Dehalogenase"/>
    <property type="match status" value="1"/>
</dbReference>
<dbReference type="CDD" id="cd07505">
    <property type="entry name" value="HAD_BPGM-like"/>
    <property type="match status" value="1"/>
</dbReference>
<comment type="caution">
    <text evidence="6">The sequence shown here is derived from an EMBL/GenBank/DDBJ whole genome shotgun (WGS) entry which is preliminary data.</text>
</comment>
<dbReference type="InterPro" id="IPR051600">
    <property type="entry name" value="Beta-PGM-like"/>
</dbReference>
<dbReference type="NCBIfam" id="TIGR01509">
    <property type="entry name" value="HAD-SF-IA-v3"/>
    <property type="match status" value="1"/>
</dbReference>
<name>A0A9X3CFQ1_9VIBR</name>
<dbReference type="InterPro" id="IPR006439">
    <property type="entry name" value="HAD-SF_hydro_IA"/>
</dbReference>
<comment type="similarity">
    <text evidence="2">Belongs to the HAD-like hydrolase superfamily. CbbY/CbbZ/Gph/YieH family.</text>
</comment>
<dbReference type="SUPFAM" id="SSF56784">
    <property type="entry name" value="HAD-like"/>
    <property type="match status" value="1"/>
</dbReference>
<dbReference type="SFLD" id="SFLDG01129">
    <property type="entry name" value="C1.5:_HAD__Beta-PGM__Phosphata"/>
    <property type="match status" value="1"/>
</dbReference>
<proteinExistence type="inferred from homology"/>
<keyword evidence="4" id="KW-0460">Magnesium</keyword>
<protein>
    <submittedName>
        <fullName evidence="6">HAD family phosphatase</fullName>
    </submittedName>
</protein>
<comment type="cofactor">
    <cofactor evidence="1">
        <name>Mg(2+)</name>
        <dbReference type="ChEBI" id="CHEBI:18420"/>
    </cofactor>
</comment>
<dbReference type="InterPro" id="IPR023214">
    <property type="entry name" value="HAD_sf"/>
</dbReference>
<keyword evidence="7" id="KW-1185">Reference proteome</keyword>
<sequence>MIKRNINSVIFDFNGVIVNDSWLHERAWFDIFKELSPSKCSIEFVKKTIHGRINRDIFEILLSRSVSTDELNYLSDCKESRYRELFDENISQMQVNESAKELFNHLKKLKIPFTIATASGLDNLKFFFERLNLYKWFDFDKVAYDNGRVRGKPHPDVYLKAAEKIKVNIDSCLVVEDAVSGVISAKSAGAAYIIGFGDSFSSKLLIENGANVVIESFDLFPYGLLRNEYNSIG</sequence>
<keyword evidence="5" id="KW-0119">Carbohydrate metabolism</keyword>
<evidence type="ECO:0000256" key="1">
    <source>
        <dbReference type="ARBA" id="ARBA00001946"/>
    </source>
</evidence>
<dbReference type="GO" id="GO:0003824">
    <property type="term" value="F:catalytic activity"/>
    <property type="evidence" value="ECO:0007669"/>
    <property type="project" value="UniProtKB-ARBA"/>
</dbReference>
<dbReference type="PANTHER" id="PTHR46193:SF18">
    <property type="entry name" value="HEXITOL PHOSPHATASE B"/>
    <property type="match status" value="1"/>
</dbReference>
<gene>
    <name evidence="6" type="ORF">MD483_13815</name>
</gene>
<evidence type="ECO:0000256" key="2">
    <source>
        <dbReference type="ARBA" id="ARBA00006171"/>
    </source>
</evidence>
<evidence type="ECO:0000256" key="4">
    <source>
        <dbReference type="ARBA" id="ARBA00022842"/>
    </source>
</evidence>
<dbReference type="InterPro" id="IPR023198">
    <property type="entry name" value="PGP-like_dom2"/>
</dbReference>
<dbReference type="InterPro" id="IPR036412">
    <property type="entry name" value="HAD-like_sf"/>
</dbReference>
<organism evidence="6 7">
    <name type="scientific">Vibrio paucivorans</name>
    <dbReference type="NCBI Taxonomy" id="2829489"/>
    <lineage>
        <taxon>Bacteria</taxon>
        <taxon>Pseudomonadati</taxon>
        <taxon>Pseudomonadota</taxon>
        <taxon>Gammaproteobacteria</taxon>
        <taxon>Vibrionales</taxon>
        <taxon>Vibrionaceae</taxon>
        <taxon>Vibrio</taxon>
    </lineage>
</organism>
<evidence type="ECO:0000313" key="7">
    <source>
        <dbReference type="Proteomes" id="UP001155586"/>
    </source>
</evidence>
<dbReference type="Gene3D" id="1.10.150.240">
    <property type="entry name" value="Putative phosphatase, domain 2"/>
    <property type="match status" value="1"/>
</dbReference>
<evidence type="ECO:0000256" key="5">
    <source>
        <dbReference type="ARBA" id="ARBA00023277"/>
    </source>
</evidence>
<evidence type="ECO:0000313" key="6">
    <source>
        <dbReference type="EMBL" id="MCW8334897.1"/>
    </source>
</evidence>
<dbReference type="RefSeq" id="WP_265688218.1">
    <property type="nucleotide sequence ID" value="NZ_JAKRRX010000080.1"/>
</dbReference>
<dbReference type="PANTHER" id="PTHR46193">
    <property type="entry name" value="6-PHOSPHOGLUCONATE PHOSPHATASE"/>
    <property type="match status" value="1"/>
</dbReference>
<evidence type="ECO:0000256" key="3">
    <source>
        <dbReference type="ARBA" id="ARBA00022723"/>
    </source>
</evidence>
<keyword evidence="3" id="KW-0479">Metal-binding</keyword>
<accession>A0A9X3CFQ1</accession>